<reference evidence="4" key="1">
    <citation type="journal article" date="2015" name="BMC Genomics">
        <title>Genomic and transcriptomic analysis of the endophytic fungus Pestalotiopsis fici reveals its lifestyle and high potential for synthesis of natural products.</title>
        <authorList>
            <person name="Wang X."/>
            <person name="Zhang X."/>
            <person name="Liu L."/>
            <person name="Xiang M."/>
            <person name="Wang W."/>
            <person name="Sun X."/>
            <person name="Che Y."/>
            <person name="Guo L."/>
            <person name="Liu G."/>
            <person name="Guo L."/>
            <person name="Wang C."/>
            <person name="Yin W.B."/>
            <person name="Stadler M."/>
            <person name="Zhang X."/>
            <person name="Liu X."/>
        </authorList>
    </citation>
    <scope>NUCLEOTIDE SEQUENCE [LARGE SCALE GENOMIC DNA]</scope>
    <source>
        <strain evidence="4">W106-1 / CGMCC3.15140</strain>
    </source>
</reference>
<keyword evidence="4" id="KW-1185">Reference proteome</keyword>
<dbReference type="InterPro" id="IPR052953">
    <property type="entry name" value="Ser-rich/MCO-related"/>
</dbReference>
<feature type="chain" id="PRO_5004833387" description="Phytocyanin domain-containing protein" evidence="2">
    <location>
        <begin position="18"/>
        <end position="334"/>
    </location>
</feature>
<evidence type="ECO:0000313" key="4">
    <source>
        <dbReference type="Proteomes" id="UP000030651"/>
    </source>
</evidence>
<evidence type="ECO:0008006" key="5">
    <source>
        <dbReference type="Google" id="ProtNLM"/>
    </source>
</evidence>
<evidence type="ECO:0000256" key="2">
    <source>
        <dbReference type="SAM" id="SignalP"/>
    </source>
</evidence>
<dbReference type="InterPro" id="IPR008972">
    <property type="entry name" value="Cupredoxin"/>
</dbReference>
<feature type="region of interest" description="Disordered" evidence="1">
    <location>
        <begin position="27"/>
        <end position="56"/>
    </location>
</feature>
<protein>
    <recommendedName>
        <fullName evidence="5">Phytocyanin domain-containing protein</fullName>
    </recommendedName>
</protein>
<dbReference type="InParanoid" id="W3WHP7"/>
<dbReference type="Gene3D" id="2.60.40.420">
    <property type="entry name" value="Cupredoxins - blue copper proteins"/>
    <property type="match status" value="1"/>
</dbReference>
<feature type="compositionally biased region" description="Low complexity" evidence="1">
    <location>
        <begin position="45"/>
        <end position="56"/>
    </location>
</feature>
<dbReference type="EMBL" id="KI912122">
    <property type="protein sequence ID" value="ETS73418.1"/>
    <property type="molecule type" value="Genomic_DNA"/>
</dbReference>
<feature type="compositionally biased region" description="Basic and acidic residues" evidence="1">
    <location>
        <begin position="27"/>
        <end position="44"/>
    </location>
</feature>
<dbReference type="AlphaFoldDB" id="W3WHP7"/>
<keyword evidence="2" id="KW-0732">Signal</keyword>
<evidence type="ECO:0000256" key="1">
    <source>
        <dbReference type="SAM" id="MobiDB-lite"/>
    </source>
</evidence>
<gene>
    <name evidence="3" type="ORF">PFICI_15023</name>
</gene>
<sequence length="334" mass="32639">MKLSAVLALAIAAPALAKSVHNVYPVAKREDDKSNKDNSKDSKNNKNNNNNNNNNNAVPIIVQAATTEIIILWNNPGNGAATTTINNAVTVTQTVTAGAAQTTVGTATVAAGATSVVAGAGATHTVVVGGSAGLVFTPAEVKAAIGDSVVFTFESNNHTVTQSAFATPCDPLAGGMDSGFVPNVNNTVTPPPQVAMQVMVDTPLWFYCRQQGHCGKGMAMSINPTADKTQAMFQAMAIAQKGAGAGSAITGNGTAAAPAAGSSAAAASSAAATTAAGAAATGSVQSGLGTLTPGTGQCVCAVSCGTGAFPAVQAQGVGAFGGFAGALPASMAEA</sequence>
<accession>W3WHP7</accession>
<evidence type="ECO:0000313" key="3">
    <source>
        <dbReference type="EMBL" id="ETS73418.1"/>
    </source>
</evidence>
<dbReference type="Proteomes" id="UP000030651">
    <property type="component" value="Unassembled WGS sequence"/>
</dbReference>
<dbReference type="HOGENOM" id="CLU_053381_0_0_1"/>
<dbReference type="RefSeq" id="XP_007841795.1">
    <property type="nucleotide sequence ID" value="XM_007843604.1"/>
</dbReference>
<dbReference type="KEGG" id="pfy:PFICI_15023"/>
<dbReference type="eggNOG" id="ENOG502S40X">
    <property type="taxonomic scope" value="Eukaryota"/>
</dbReference>
<dbReference type="OrthoDB" id="1921208at2759"/>
<dbReference type="CDD" id="cd00920">
    <property type="entry name" value="Cupredoxin"/>
    <property type="match status" value="1"/>
</dbReference>
<dbReference type="GeneID" id="19280036"/>
<proteinExistence type="predicted"/>
<name>W3WHP7_PESFW</name>
<dbReference type="STRING" id="1229662.W3WHP7"/>
<dbReference type="OMA" id="GVTWNMT"/>
<feature type="signal peptide" evidence="2">
    <location>
        <begin position="1"/>
        <end position="17"/>
    </location>
</feature>
<dbReference type="SUPFAM" id="SSF49503">
    <property type="entry name" value="Cupredoxins"/>
    <property type="match status" value="1"/>
</dbReference>
<dbReference type="PANTHER" id="PTHR34883">
    <property type="entry name" value="SERINE-RICH PROTEIN, PUTATIVE-RELATED-RELATED"/>
    <property type="match status" value="1"/>
</dbReference>
<dbReference type="PANTHER" id="PTHR34883:SF4">
    <property type="entry name" value="CUPREDOXIN"/>
    <property type="match status" value="1"/>
</dbReference>
<organism evidence="3 4">
    <name type="scientific">Pestalotiopsis fici (strain W106-1 / CGMCC3.15140)</name>
    <dbReference type="NCBI Taxonomy" id="1229662"/>
    <lineage>
        <taxon>Eukaryota</taxon>
        <taxon>Fungi</taxon>
        <taxon>Dikarya</taxon>
        <taxon>Ascomycota</taxon>
        <taxon>Pezizomycotina</taxon>
        <taxon>Sordariomycetes</taxon>
        <taxon>Xylariomycetidae</taxon>
        <taxon>Amphisphaeriales</taxon>
        <taxon>Sporocadaceae</taxon>
        <taxon>Pestalotiopsis</taxon>
    </lineage>
</organism>